<comment type="caution">
    <text evidence="8">The sequence shown here is derived from an EMBL/GenBank/DDBJ whole genome shotgun (WGS) entry which is preliminary data.</text>
</comment>
<evidence type="ECO:0000256" key="3">
    <source>
        <dbReference type="ARBA" id="ARBA00022692"/>
    </source>
</evidence>
<dbReference type="GO" id="GO:0005886">
    <property type="term" value="C:plasma membrane"/>
    <property type="evidence" value="ECO:0007669"/>
    <property type="project" value="UniProtKB-SubCell"/>
</dbReference>
<evidence type="ECO:0000256" key="1">
    <source>
        <dbReference type="ARBA" id="ARBA00004651"/>
    </source>
</evidence>
<evidence type="ECO:0000256" key="2">
    <source>
        <dbReference type="ARBA" id="ARBA00022475"/>
    </source>
</evidence>
<feature type="transmembrane region" description="Helical" evidence="6">
    <location>
        <begin position="358"/>
        <end position="382"/>
    </location>
</feature>
<dbReference type="AlphaFoldDB" id="A0A3M0CFG4"/>
<evidence type="ECO:0000256" key="6">
    <source>
        <dbReference type="SAM" id="Phobius"/>
    </source>
</evidence>
<accession>A0A3M0CFG4</accession>
<feature type="transmembrane region" description="Helical" evidence="6">
    <location>
        <begin position="261"/>
        <end position="282"/>
    </location>
</feature>
<feature type="transmembrane region" description="Helical" evidence="6">
    <location>
        <begin position="756"/>
        <end position="776"/>
    </location>
</feature>
<proteinExistence type="predicted"/>
<evidence type="ECO:0000259" key="7">
    <source>
        <dbReference type="PROSITE" id="PS50156"/>
    </source>
</evidence>
<feature type="transmembrane region" description="Helical" evidence="6">
    <location>
        <begin position="289"/>
        <end position="312"/>
    </location>
</feature>
<dbReference type="PANTHER" id="PTHR33406:SF13">
    <property type="entry name" value="MEMBRANE PROTEIN YDFJ"/>
    <property type="match status" value="1"/>
</dbReference>
<dbReference type="Proteomes" id="UP000271227">
    <property type="component" value="Unassembled WGS sequence"/>
</dbReference>
<keyword evidence="4 6" id="KW-1133">Transmembrane helix</keyword>
<dbReference type="PANTHER" id="PTHR33406">
    <property type="entry name" value="MEMBRANE PROTEIN MJ1562-RELATED"/>
    <property type="match status" value="1"/>
</dbReference>
<keyword evidence="2" id="KW-1003">Cell membrane</keyword>
<name>A0A3M0CFG4_9PROT</name>
<reference evidence="8 9" key="1">
    <citation type="submission" date="2018-10" db="EMBL/GenBank/DDBJ databases">
        <title>Genomic Encyclopedia of Archaeal and Bacterial Type Strains, Phase II (KMG-II): from individual species to whole genera.</title>
        <authorList>
            <person name="Goeker M."/>
        </authorList>
    </citation>
    <scope>NUCLEOTIDE SEQUENCE [LARGE SCALE GENOMIC DNA]</scope>
    <source>
        <strain evidence="8 9">DSM 25217</strain>
    </source>
</reference>
<feature type="transmembrane region" description="Helical" evidence="6">
    <location>
        <begin position="451"/>
        <end position="471"/>
    </location>
</feature>
<sequence>MTDAVKKAARLTVTRKWAILGLAMLLVVAAVLAARGLSISTKLEALMPEDAVSVRTLGAVMEKAGSFASIQVVMEGDDTRRIEEALFILEAVTRRLPWSESVQYFEDIAVLERHKLLQLSVPQLEKLETRLEREMLAATAREFQHKTGIPLNIHLSGAGISVSSAASGDDNTGDTGDTVDANWRDSLLQPVRTEKRFTSDDGRSHALVIWPKPGYEGLAEAKKMVADIAAIIAALELNDPGIGLRVGIAGRIRNKVAQFDAVIRDVTVGLGSSVTLIILLLIVGFRSLIAVPVILLPLVIGITWTIGLTALVVGGLNLVTIFLALILFGLGVDFGIHNFSRYAEARAAGLPHMRAIELIVTQTGAASLVAGMTTAAGFFALLLTEFRAFREFGFIAGSGILLTFLAMYTVFPALLSVVEKRVTWARTTGQTVVSSPVSNPRRPPFFFHRPYATLAAFLPMILVAVFSAPQLSFEKDFKNIQAPRSPDHQWATARSKSIFKGGHDRAVLVVDTLDEVEAIEAYFEAYAKQDTASPTIAGVTSIRNFVPDKAEQADRLAVINRMWDTLDKGTPIPEALADKTDYLRIGMLETADLPQGLQRVFLGGGDDPGYLMYIFNAVSMDDADLARQFYDDAAAFTVGGRTYYPASEAFVFVEMLALMKADAARAVGLVGGVTALIILCFARSVVAAAVILLPTAAGLLFTLALMAATGLPLSIINMVILPSLVGIAVDNGIHIFRRFQESGGAVMDVMATTGRAATVTTLTTLIGFGGLVTASMGGLRSMGVLALIGFSVCLLLTWTLLPALLLLFRRRLTGAPHREGTVPS</sequence>
<keyword evidence="3 6" id="KW-0812">Transmembrane</keyword>
<evidence type="ECO:0000256" key="5">
    <source>
        <dbReference type="ARBA" id="ARBA00023136"/>
    </source>
</evidence>
<dbReference type="OrthoDB" id="7518665at2"/>
<organism evidence="8 9">
    <name type="scientific">Eilatimonas milleporae</name>
    <dbReference type="NCBI Taxonomy" id="911205"/>
    <lineage>
        <taxon>Bacteria</taxon>
        <taxon>Pseudomonadati</taxon>
        <taxon>Pseudomonadota</taxon>
        <taxon>Alphaproteobacteria</taxon>
        <taxon>Kordiimonadales</taxon>
        <taxon>Kordiimonadaceae</taxon>
        <taxon>Eilatimonas</taxon>
    </lineage>
</organism>
<dbReference type="RefSeq" id="WP_147453525.1">
    <property type="nucleotide sequence ID" value="NZ_REFR01000011.1"/>
</dbReference>
<feature type="domain" description="SSD" evidence="7">
    <location>
        <begin position="300"/>
        <end position="417"/>
    </location>
</feature>
<dbReference type="Gene3D" id="1.20.1640.10">
    <property type="entry name" value="Multidrug efflux transporter AcrB transmembrane domain"/>
    <property type="match status" value="2"/>
</dbReference>
<evidence type="ECO:0000313" key="9">
    <source>
        <dbReference type="Proteomes" id="UP000271227"/>
    </source>
</evidence>
<feature type="transmembrane region" description="Helical" evidence="6">
    <location>
        <begin position="689"/>
        <end position="709"/>
    </location>
</feature>
<feature type="transmembrane region" description="Helical" evidence="6">
    <location>
        <begin position="394"/>
        <end position="418"/>
    </location>
</feature>
<dbReference type="InterPro" id="IPR050545">
    <property type="entry name" value="Mycobact_MmpL"/>
</dbReference>
<feature type="transmembrane region" description="Helical" evidence="6">
    <location>
        <begin position="318"/>
        <end position="337"/>
    </location>
</feature>
<dbReference type="PROSITE" id="PS50156">
    <property type="entry name" value="SSD"/>
    <property type="match status" value="1"/>
</dbReference>
<keyword evidence="9" id="KW-1185">Reference proteome</keyword>
<feature type="transmembrane region" description="Helical" evidence="6">
    <location>
        <begin position="782"/>
        <end position="808"/>
    </location>
</feature>
<keyword evidence="5 6" id="KW-0472">Membrane</keyword>
<protein>
    <submittedName>
        <fullName evidence="8">Putative RND superfamily exporter protein</fullName>
    </submittedName>
</protein>
<dbReference type="InParanoid" id="A0A3M0CFG4"/>
<dbReference type="InterPro" id="IPR004869">
    <property type="entry name" value="MMPL_dom"/>
</dbReference>
<dbReference type="Pfam" id="PF03176">
    <property type="entry name" value="MMPL"/>
    <property type="match status" value="2"/>
</dbReference>
<dbReference type="SUPFAM" id="SSF82866">
    <property type="entry name" value="Multidrug efflux transporter AcrB transmembrane domain"/>
    <property type="match status" value="2"/>
</dbReference>
<feature type="transmembrane region" description="Helical" evidence="6">
    <location>
        <begin position="663"/>
        <end position="682"/>
    </location>
</feature>
<evidence type="ECO:0000256" key="4">
    <source>
        <dbReference type="ARBA" id="ARBA00022989"/>
    </source>
</evidence>
<dbReference type="InterPro" id="IPR000731">
    <property type="entry name" value="SSD"/>
</dbReference>
<comment type="subcellular location">
    <subcellularLocation>
        <location evidence="1">Cell membrane</location>
        <topology evidence="1">Multi-pass membrane protein</topology>
    </subcellularLocation>
</comment>
<dbReference type="EMBL" id="REFR01000011">
    <property type="protein sequence ID" value="RMB07745.1"/>
    <property type="molecule type" value="Genomic_DNA"/>
</dbReference>
<feature type="transmembrane region" description="Helical" evidence="6">
    <location>
        <begin position="715"/>
        <end position="736"/>
    </location>
</feature>
<evidence type="ECO:0000313" key="8">
    <source>
        <dbReference type="EMBL" id="RMB07745.1"/>
    </source>
</evidence>
<gene>
    <name evidence="8" type="ORF">BXY39_1834</name>
</gene>